<keyword evidence="2" id="KW-1185">Reference proteome</keyword>
<dbReference type="AlphaFoldDB" id="A0A3P7YC33"/>
<reference evidence="1 2" key="1">
    <citation type="submission" date="2018-11" db="EMBL/GenBank/DDBJ databases">
        <authorList>
            <consortium name="Pathogen Informatics"/>
        </authorList>
    </citation>
    <scope>NUCLEOTIDE SEQUENCE [LARGE SCALE GENOMIC DNA]</scope>
</reference>
<accession>A0A3P7YC33</accession>
<evidence type="ECO:0000313" key="1">
    <source>
        <dbReference type="EMBL" id="VDO84911.1"/>
    </source>
</evidence>
<dbReference type="WBParaSite" id="HPBE_0001039701-mRNA-1">
    <property type="protein sequence ID" value="HPBE_0001039701-mRNA-1"/>
    <property type="gene ID" value="HPBE_0001039701"/>
</dbReference>
<sequence>MDTTAFYLKQRHLHPKFKTFVVFYKSVTEWLKDGIHGVKELVFGFHAELARKHMRLRSPPYVGKCIRVRMRIESSKVRRDSDHMLKTSSVVRMDSEDVLQTSNLSGDSGLELGTTKPGRRKVDKQTWLWTDDEKAKVREKKSLYHVFLGDRTADNCGFCSRSQKSSVHDHTITEKETEAALKPGRATGPDDLAADVWKSKLWYPAEWLAEFFNQVVKGKKVPECWHNSTTIPIWKKKGDPADCSNYRRILLHSMKICKRIPDRRIREIVMFSDNQSISGTELARTSVFKYLGSAIASDGGLMTEVNSRVSATWSKWRSLTGMLCNTKIPVHMKSRIYRAVVRLVAMYNAECWPATKEDEMRLSVIETKMLRWTAGVTRMDRIRNDVIRQKFGVAPIADKMREARLRPPVLRRKDSIRTIGLEMEVPGKRLRGRPKQRWSDTLHMDMKVIGVHYTFVLFEFRIF</sequence>
<organism evidence="1">
    <name type="scientific">Heligmosomoides polygyrus</name>
    <name type="common">Parasitic roundworm</name>
    <dbReference type="NCBI Taxonomy" id="6339"/>
    <lineage>
        <taxon>Eukaryota</taxon>
        <taxon>Metazoa</taxon>
        <taxon>Ecdysozoa</taxon>
        <taxon>Nematoda</taxon>
        <taxon>Chromadorea</taxon>
        <taxon>Rhabditida</taxon>
        <taxon>Rhabditina</taxon>
        <taxon>Rhabditomorpha</taxon>
        <taxon>Strongyloidea</taxon>
        <taxon>Heligmosomidae</taxon>
        <taxon>Heligmosomoides</taxon>
    </lineage>
</organism>
<evidence type="ECO:0000313" key="2">
    <source>
        <dbReference type="Proteomes" id="UP000050761"/>
    </source>
</evidence>
<gene>
    <name evidence="1" type="ORF">HPBE_LOCUS10398</name>
</gene>
<reference evidence="3" key="2">
    <citation type="submission" date="2019-09" db="UniProtKB">
        <authorList>
            <consortium name="WormBaseParasite"/>
        </authorList>
    </citation>
    <scope>IDENTIFICATION</scope>
</reference>
<dbReference type="PANTHER" id="PTHR46238">
    <property type="entry name" value="REVERSE TRANSCRIPTASE DOMAIN-CONTAINING PROTEIN"/>
    <property type="match status" value="1"/>
</dbReference>
<dbReference type="Proteomes" id="UP000050761">
    <property type="component" value="Unassembled WGS sequence"/>
</dbReference>
<protein>
    <submittedName>
        <fullName evidence="3">Dimer_Tnp_hAT domain-containing protein</fullName>
    </submittedName>
</protein>
<dbReference type="PANTHER" id="PTHR46238:SF8">
    <property type="entry name" value="ENDONUCLEASE_EXONUCLEASE_PHOSPHATASE DOMAIN-CONTAINING PROTEIN"/>
    <property type="match status" value="1"/>
</dbReference>
<proteinExistence type="predicted"/>
<dbReference type="OrthoDB" id="424373at2759"/>
<evidence type="ECO:0000313" key="3">
    <source>
        <dbReference type="WBParaSite" id="HPBE_0001039701-mRNA-1"/>
    </source>
</evidence>
<dbReference type="EMBL" id="UZAH01026752">
    <property type="protein sequence ID" value="VDO84911.1"/>
    <property type="molecule type" value="Genomic_DNA"/>
</dbReference>
<name>A0A3P7YC33_HELPZ</name>